<name>A0AB37EAW9_9CAUL</name>
<evidence type="ECO:0000313" key="7">
    <source>
        <dbReference type="EMBL" id="QIH74494.1"/>
    </source>
</evidence>
<evidence type="ECO:0000256" key="3">
    <source>
        <dbReference type="ARBA" id="ARBA00023125"/>
    </source>
</evidence>
<organism evidence="7 8">
    <name type="scientific">Brevundimonas mediterranea</name>
    <dbReference type="NCBI Taxonomy" id="74329"/>
    <lineage>
        <taxon>Bacteria</taxon>
        <taxon>Pseudomonadati</taxon>
        <taxon>Pseudomonadota</taxon>
        <taxon>Alphaproteobacteria</taxon>
        <taxon>Caulobacterales</taxon>
        <taxon>Caulobacteraceae</taxon>
        <taxon>Brevundimonas</taxon>
    </lineage>
</organism>
<dbReference type="SUPFAM" id="SSF56349">
    <property type="entry name" value="DNA breaking-rejoining enzymes"/>
    <property type="match status" value="1"/>
</dbReference>
<keyword evidence="2" id="KW-0229">DNA integration</keyword>
<feature type="compositionally biased region" description="Basic residues" evidence="5">
    <location>
        <begin position="186"/>
        <end position="195"/>
    </location>
</feature>
<dbReference type="Pfam" id="PF00589">
    <property type="entry name" value="Phage_integrase"/>
    <property type="match status" value="1"/>
</dbReference>
<evidence type="ECO:0000256" key="2">
    <source>
        <dbReference type="ARBA" id="ARBA00022908"/>
    </source>
</evidence>
<dbReference type="Gene3D" id="1.10.443.10">
    <property type="entry name" value="Intergrase catalytic core"/>
    <property type="match status" value="1"/>
</dbReference>
<sequence length="204" mass="22928">MVYQFVLIMCNTGMRPSEARNLRWRDVMEATDKNGQPVTVLSVRGKGKSRQLVAPSSNVGKYLDRIRAIAVSTAPETPVFSNANGKEERTLYKAFIADLLDDANLRVGPSGILRSTYSFRHTYATIRLTEGVSELLLAEQMGTSVQMIQEHYGHVDTIKHADLVLQGMSDWEPQESVATTEEKQRVQIKRAARAKRTTEPRKPH</sequence>
<dbReference type="PANTHER" id="PTHR30349">
    <property type="entry name" value="PHAGE INTEGRASE-RELATED"/>
    <property type="match status" value="1"/>
</dbReference>
<evidence type="ECO:0000259" key="6">
    <source>
        <dbReference type="PROSITE" id="PS51898"/>
    </source>
</evidence>
<dbReference type="GO" id="GO:0003677">
    <property type="term" value="F:DNA binding"/>
    <property type="evidence" value="ECO:0007669"/>
    <property type="project" value="UniProtKB-KW"/>
</dbReference>
<evidence type="ECO:0000256" key="1">
    <source>
        <dbReference type="ARBA" id="ARBA00008857"/>
    </source>
</evidence>
<proteinExistence type="inferred from homology"/>
<feature type="region of interest" description="Disordered" evidence="5">
    <location>
        <begin position="173"/>
        <end position="204"/>
    </location>
</feature>
<accession>A0AB37EAW9</accession>
<dbReference type="InterPro" id="IPR002104">
    <property type="entry name" value="Integrase_catalytic"/>
</dbReference>
<protein>
    <submittedName>
        <fullName evidence="7">Site-specific integrase</fullName>
    </submittedName>
</protein>
<keyword evidence="4" id="KW-0233">DNA recombination</keyword>
<dbReference type="InterPro" id="IPR050090">
    <property type="entry name" value="Tyrosine_recombinase_XerCD"/>
</dbReference>
<dbReference type="AlphaFoldDB" id="A0AB37EAW9"/>
<feature type="domain" description="Tyr recombinase" evidence="6">
    <location>
        <begin position="1"/>
        <end position="166"/>
    </location>
</feature>
<dbReference type="KEGG" id="bmed:GYM46_03155"/>
<dbReference type="PROSITE" id="PS51898">
    <property type="entry name" value="TYR_RECOMBINASE"/>
    <property type="match status" value="1"/>
</dbReference>
<dbReference type="InterPro" id="IPR013762">
    <property type="entry name" value="Integrase-like_cat_sf"/>
</dbReference>
<dbReference type="CDD" id="cd00397">
    <property type="entry name" value="DNA_BRE_C"/>
    <property type="match status" value="1"/>
</dbReference>
<dbReference type="Proteomes" id="UP000501325">
    <property type="component" value="Chromosome"/>
</dbReference>
<dbReference type="InterPro" id="IPR011010">
    <property type="entry name" value="DNA_brk_join_enz"/>
</dbReference>
<dbReference type="GO" id="GO:0015074">
    <property type="term" value="P:DNA integration"/>
    <property type="evidence" value="ECO:0007669"/>
    <property type="project" value="UniProtKB-KW"/>
</dbReference>
<evidence type="ECO:0000313" key="8">
    <source>
        <dbReference type="Proteomes" id="UP000501325"/>
    </source>
</evidence>
<evidence type="ECO:0000256" key="4">
    <source>
        <dbReference type="ARBA" id="ARBA00023172"/>
    </source>
</evidence>
<dbReference type="EMBL" id="CP048751">
    <property type="protein sequence ID" value="QIH74494.1"/>
    <property type="molecule type" value="Genomic_DNA"/>
</dbReference>
<reference evidence="7 8" key="1">
    <citation type="submission" date="2020-01" db="EMBL/GenBank/DDBJ databases">
        <authorList>
            <person name="Wang S."/>
        </authorList>
    </citation>
    <scope>NUCLEOTIDE SEQUENCE [LARGE SCALE GENOMIC DNA]</scope>
    <source>
        <strain evidence="7 8">D151-2-6</strain>
    </source>
</reference>
<comment type="similarity">
    <text evidence="1">Belongs to the 'phage' integrase family.</text>
</comment>
<gene>
    <name evidence="7" type="ORF">GYM46_03155</name>
</gene>
<evidence type="ECO:0000256" key="5">
    <source>
        <dbReference type="SAM" id="MobiDB-lite"/>
    </source>
</evidence>
<keyword evidence="3" id="KW-0238">DNA-binding</keyword>
<dbReference type="PANTHER" id="PTHR30349:SF41">
    <property type="entry name" value="INTEGRASE_RECOMBINASE PROTEIN MJ0367-RELATED"/>
    <property type="match status" value="1"/>
</dbReference>
<dbReference type="GO" id="GO:0006310">
    <property type="term" value="P:DNA recombination"/>
    <property type="evidence" value="ECO:0007669"/>
    <property type="project" value="UniProtKB-KW"/>
</dbReference>